<proteinExistence type="predicted"/>
<dbReference type="Proteomes" id="UP001056980">
    <property type="component" value="Chromosome"/>
</dbReference>
<dbReference type="KEGG" id="btay:LAJ60_08375"/>
<accession>A0A9Q8YYE3</accession>
<organism evidence="1 2">
    <name type="scientific">Bartonella taylorii</name>
    <dbReference type="NCBI Taxonomy" id="33046"/>
    <lineage>
        <taxon>Bacteria</taxon>
        <taxon>Pseudomonadati</taxon>
        <taxon>Pseudomonadota</taxon>
        <taxon>Alphaproteobacteria</taxon>
        <taxon>Hyphomicrobiales</taxon>
        <taxon>Bartonellaceae</taxon>
        <taxon>Bartonella</taxon>
    </lineage>
</organism>
<name>A0A9Q8YYE3_BARTA</name>
<reference evidence="1" key="1">
    <citation type="journal article" date="2022" name="Proc. Natl. Acad. Sci. U.S.A.">
        <title>Identification of the Bartonella autotransporter CFA as a protective antigen and hypervariable target of neutralizing antibodies in mice.</title>
        <authorList>
            <person name="Siewert L.K."/>
            <person name="Korotaev A."/>
            <person name="Sedzicki J."/>
            <person name="Fromm K."/>
            <person name="Pinschewer D.D."/>
            <person name="Dehio C."/>
        </authorList>
    </citation>
    <scope>NUCLEOTIDE SEQUENCE</scope>
    <source>
        <strain evidence="1">IBS296</strain>
    </source>
</reference>
<evidence type="ECO:0000313" key="2">
    <source>
        <dbReference type="Proteomes" id="UP001056980"/>
    </source>
</evidence>
<evidence type="ECO:0000313" key="1">
    <source>
        <dbReference type="EMBL" id="USP02856.1"/>
    </source>
</evidence>
<sequence length="142" mass="16345">MNFKIYNTEKWSAEQMAPYFENVIKSIAYFNQKFPDDYNTETILNDILKGEKVLWIIVDAHENFMAHVTTQLQELVTGALRAVIVTLGGKGGAPLTKLITQIEAYYKKKGAKELVIIGRRGWEKSLKSHGYFVNLLEYRKQL</sequence>
<gene>
    <name evidence="1" type="ORF">LAJ60_08375</name>
</gene>
<protein>
    <submittedName>
        <fullName evidence="1">Uncharacterized protein</fullName>
    </submittedName>
</protein>
<dbReference type="EMBL" id="CP083444">
    <property type="protein sequence ID" value="USP02856.1"/>
    <property type="molecule type" value="Genomic_DNA"/>
</dbReference>
<dbReference type="AlphaFoldDB" id="A0A9Q8YYE3"/>